<evidence type="ECO:0000256" key="3">
    <source>
        <dbReference type="ARBA" id="ARBA00038874"/>
    </source>
</evidence>
<evidence type="ECO:0000313" key="6">
    <source>
        <dbReference type="Proteomes" id="UP000307173"/>
    </source>
</evidence>
<dbReference type="GO" id="GO:0005737">
    <property type="term" value="C:cytoplasm"/>
    <property type="evidence" value="ECO:0007669"/>
    <property type="project" value="TreeGrafter"/>
</dbReference>
<dbReference type="Pfam" id="PF01633">
    <property type="entry name" value="Choline_kinase"/>
    <property type="match status" value="1"/>
</dbReference>
<name>A0A4T0X5Y0_9ASCO</name>
<reference evidence="5 6" key="1">
    <citation type="journal article" date="2019" name="Front. Genet.">
        <title>Whole-Genome Sequencing of the Opportunistic Yeast Pathogen Candida inconspicua Uncovers Its Hybrid Origin.</title>
        <authorList>
            <person name="Mixao V."/>
            <person name="Hansen A.P."/>
            <person name="Saus E."/>
            <person name="Boekhout T."/>
            <person name="Lass-Florl C."/>
            <person name="Gabaldon T."/>
        </authorList>
    </citation>
    <scope>NUCLEOTIDE SEQUENCE [LARGE SCALE GENOMIC DNA]</scope>
    <source>
        <strain evidence="5 6">CBS 180</strain>
    </source>
</reference>
<comment type="pathway">
    <text evidence="1">Phospholipid metabolism; phosphatidylethanolamine biosynthesis; phosphatidylethanolamine from ethanolamine: step 1/3.</text>
</comment>
<feature type="compositionally biased region" description="Polar residues" evidence="4">
    <location>
        <begin position="10"/>
        <end position="21"/>
    </location>
</feature>
<dbReference type="InterPro" id="IPR011009">
    <property type="entry name" value="Kinase-like_dom_sf"/>
</dbReference>
<dbReference type="CDD" id="cd05157">
    <property type="entry name" value="ETNK_euk"/>
    <property type="match status" value="1"/>
</dbReference>
<evidence type="ECO:0000256" key="2">
    <source>
        <dbReference type="ARBA" id="ARBA00038211"/>
    </source>
</evidence>
<proteinExistence type="inferred from homology"/>
<protein>
    <recommendedName>
        <fullName evidence="3">ethanolamine kinase</fullName>
        <ecNumber evidence="3">2.7.1.82</ecNumber>
    </recommendedName>
</protein>
<organism evidence="5 6">
    <name type="scientific">Pichia inconspicua</name>
    <dbReference type="NCBI Taxonomy" id="52247"/>
    <lineage>
        <taxon>Eukaryota</taxon>
        <taxon>Fungi</taxon>
        <taxon>Dikarya</taxon>
        <taxon>Ascomycota</taxon>
        <taxon>Saccharomycotina</taxon>
        <taxon>Pichiomycetes</taxon>
        <taxon>Pichiales</taxon>
        <taxon>Pichiaceae</taxon>
        <taxon>Pichia</taxon>
    </lineage>
</organism>
<evidence type="ECO:0000256" key="4">
    <source>
        <dbReference type="SAM" id="MobiDB-lite"/>
    </source>
</evidence>
<dbReference type="Proteomes" id="UP000307173">
    <property type="component" value="Unassembled WGS sequence"/>
</dbReference>
<dbReference type="EMBL" id="SELW01000170">
    <property type="protein sequence ID" value="TID30234.1"/>
    <property type="molecule type" value="Genomic_DNA"/>
</dbReference>
<dbReference type="STRING" id="52247.A0A4T0X5Y0"/>
<dbReference type="GO" id="GO:0004305">
    <property type="term" value="F:ethanolamine kinase activity"/>
    <property type="evidence" value="ECO:0007669"/>
    <property type="project" value="UniProtKB-EC"/>
</dbReference>
<dbReference type="Gene3D" id="3.90.1200.10">
    <property type="match status" value="1"/>
</dbReference>
<dbReference type="PANTHER" id="PTHR22603">
    <property type="entry name" value="CHOLINE/ETHANOALAMINE KINASE"/>
    <property type="match status" value="1"/>
</dbReference>
<evidence type="ECO:0000313" key="5">
    <source>
        <dbReference type="EMBL" id="TID30234.1"/>
    </source>
</evidence>
<comment type="caution">
    <text evidence="5">The sequence shown here is derived from an EMBL/GenBank/DDBJ whole genome shotgun (WGS) entry which is preliminary data.</text>
</comment>
<dbReference type="Gene3D" id="3.30.200.20">
    <property type="entry name" value="Phosphorylase Kinase, domain 1"/>
    <property type="match status" value="1"/>
</dbReference>
<dbReference type="OrthoDB" id="10267235at2759"/>
<dbReference type="GO" id="GO:0006646">
    <property type="term" value="P:phosphatidylethanolamine biosynthetic process"/>
    <property type="evidence" value="ECO:0007669"/>
    <property type="project" value="TreeGrafter"/>
</dbReference>
<dbReference type="AlphaFoldDB" id="A0A4T0X5Y0"/>
<feature type="region of interest" description="Disordered" evidence="4">
    <location>
        <begin position="1"/>
        <end position="21"/>
    </location>
</feature>
<evidence type="ECO:0000256" key="1">
    <source>
        <dbReference type="ARBA" id="ARBA00037883"/>
    </source>
</evidence>
<sequence length="510" mass="58602">MPLTPPRQASPASSNITDNESNSSYCLLSNNDLHFLPYSNSGTPNGSMILDKNYSLYSSFLNNKTVSSFDSHHGSSENFTINDTSGKESPIVKLLDNYESHAIFLPDHFIPLEEDDDQIGSIKQLLLDIFSHWKSPKDIKVKKLTGGITNMLLECTYTTHHDEIETVLVRTYGNGTDLIIDRDREFVSHLVLHSLNLAPAIHARFGNGLVYGFISGRSLEFLELSDDKLYPLIASKLACLHKLASIDIIDESLFKLKQKFYSQSLNDQDIWSVLLDWTEKLPELDSMLELCQSNKDICQNYNPQSTLKSILFHEVNWLKEELGKASVAVISHNDLLSGNIIVPEDLNTDNWDSLKSSQLNPISFIDYEYMMPAPRAFDIANHFMEWQGFDCDKGRIPQFIYNPDTHNYENETVFNWCQYYLSAFHSSNPDINPYYPDNEDSIKRIDSKLVQHLVNEIAYHYGMPGLYWGIWAGIQSKISLIDFDYANYSCERLIEYWNWKRTFLINKRTN</sequence>
<gene>
    <name evidence="5" type="ORF">CANINC_001241</name>
</gene>
<dbReference type="PANTHER" id="PTHR22603:SF66">
    <property type="entry name" value="ETHANOLAMINE KINASE"/>
    <property type="match status" value="1"/>
</dbReference>
<dbReference type="EC" id="2.7.1.82" evidence="3"/>
<dbReference type="SUPFAM" id="SSF56112">
    <property type="entry name" value="Protein kinase-like (PK-like)"/>
    <property type="match status" value="1"/>
</dbReference>
<keyword evidence="6" id="KW-1185">Reference proteome</keyword>
<comment type="similarity">
    <text evidence="2">Belongs to the choline/ethanolamine kinase family.</text>
</comment>
<accession>A0A4T0X5Y0</accession>